<sequence>MGVMLGVVLGIAVVGRESVCGPQGSEVEEDAEWCEEDRLEWYRPTARGAEGCVIVYRMECVSAERGRETKNAPEARSPSEWSGEVVEQGVANWGVSFAMVKLG</sequence>
<protein>
    <submittedName>
        <fullName evidence="2">Uncharacterized protein</fullName>
    </submittedName>
</protein>
<name>A0A2A4JR57_HELVI</name>
<gene>
    <name evidence="2" type="ORF">B5V51_13617</name>
</gene>
<feature type="signal peptide" evidence="1">
    <location>
        <begin position="1"/>
        <end position="16"/>
    </location>
</feature>
<organism evidence="2">
    <name type="scientific">Heliothis virescens</name>
    <name type="common">Tobacco budworm moth</name>
    <dbReference type="NCBI Taxonomy" id="7102"/>
    <lineage>
        <taxon>Eukaryota</taxon>
        <taxon>Metazoa</taxon>
        <taxon>Ecdysozoa</taxon>
        <taxon>Arthropoda</taxon>
        <taxon>Hexapoda</taxon>
        <taxon>Insecta</taxon>
        <taxon>Pterygota</taxon>
        <taxon>Neoptera</taxon>
        <taxon>Endopterygota</taxon>
        <taxon>Lepidoptera</taxon>
        <taxon>Glossata</taxon>
        <taxon>Ditrysia</taxon>
        <taxon>Noctuoidea</taxon>
        <taxon>Noctuidae</taxon>
        <taxon>Heliothinae</taxon>
        <taxon>Heliothis</taxon>
    </lineage>
</organism>
<proteinExistence type="predicted"/>
<feature type="chain" id="PRO_5012314088" evidence="1">
    <location>
        <begin position="17"/>
        <end position="103"/>
    </location>
</feature>
<keyword evidence="1" id="KW-0732">Signal</keyword>
<comment type="caution">
    <text evidence="2">The sequence shown here is derived from an EMBL/GenBank/DDBJ whole genome shotgun (WGS) entry which is preliminary data.</text>
</comment>
<evidence type="ECO:0000256" key="1">
    <source>
        <dbReference type="SAM" id="SignalP"/>
    </source>
</evidence>
<evidence type="ECO:0000313" key="2">
    <source>
        <dbReference type="EMBL" id="PCG74256.1"/>
    </source>
</evidence>
<accession>A0A2A4JR57</accession>
<dbReference type="AlphaFoldDB" id="A0A2A4JR57"/>
<dbReference type="EMBL" id="NWSH01000781">
    <property type="protein sequence ID" value="PCG74256.1"/>
    <property type="molecule type" value="Genomic_DNA"/>
</dbReference>
<reference evidence="2" key="1">
    <citation type="submission" date="2017-09" db="EMBL/GenBank/DDBJ databases">
        <title>Contemporary evolution of a Lepidopteran species, Heliothis virescens, in response to modern agricultural practices.</title>
        <authorList>
            <person name="Fritz M.L."/>
            <person name="Deyonke A.M."/>
            <person name="Papanicolaou A."/>
            <person name="Micinski S."/>
            <person name="Westbrook J."/>
            <person name="Gould F."/>
        </authorList>
    </citation>
    <scope>NUCLEOTIDE SEQUENCE [LARGE SCALE GENOMIC DNA]</scope>
    <source>
        <strain evidence="2">HvINT-</strain>
        <tissue evidence="2">Whole body</tissue>
    </source>
</reference>